<dbReference type="NCBIfam" id="NF047593">
    <property type="entry name" value="IS66_ISAeme5_TnpA"/>
    <property type="match status" value="1"/>
</dbReference>
<dbReference type="Proteomes" id="UP000182589">
    <property type="component" value="Unassembled WGS sequence"/>
</dbReference>
<name>A0A1H2YQQ7_9BACL</name>
<sequence>MPEHMSRQERHDLWRERIGSFYGSGLSAAQYCAEHGLKPHQLWYWVKRFRDEASKARNLRLYLSSHKMQASRLRNMCYSW</sequence>
<evidence type="ECO:0000313" key="1">
    <source>
        <dbReference type="EMBL" id="SDX06859.1"/>
    </source>
</evidence>
<proteinExistence type="predicted"/>
<protein>
    <recommendedName>
        <fullName evidence="3">Transposase</fullName>
    </recommendedName>
</protein>
<accession>A0A1H2YQQ7</accession>
<evidence type="ECO:0008006" key="3">
    <source>
        <dbReference type="Google" id="ProtNLM"/>
    </source>
</evidence>
<organism evidence="1 2">
    <name type="scientific">Alicyclobacillus hesperidum</name>
    <dbReference type="NCBI Taxonomy" id="89784"/>
    <lineage>
        <taxon>Bacteria</taxon>
        <taxon>Bacillati</taxon>
        <taxon>Bacillota</taxon>
        <taxon>Bacilli</taxon>
        <taxon>Bacillales</taxon>
        <taxon>Alicyclobacillaceae</taxon>
        <taxon>Alicyclobacillus</taxon>
    </lineage>
</organism>
<gene>
    <name evidence="1" type="ORF">SAMN04489725_1512</name>
</gene>
<dbReference type="AlphaFoldDB" id="A0A1H2YQQ7"/>
<evidence type="ECO:0000313" key="2">
    <source>
        <dbReference type="Proteomes" id="UP000182589"/>
    </source>
</evidence>
<reference evidence="2" key="1">
    <citation type="submission" date="2016-10" db="EMBL/GenBank/DDBJ databases">
        <authorList>
            <person name="Varghese N."/>
        </authorList>
    </citation>
    <scope>NUCLEOTIDE SEQUENCE [LARGE SCALE GENOMIC DNA]</scope>
    <source>
        <strain evidence="2">DSM 12489</strain>
    </source>
</reference>
<dbReference type="STRING" id="89784.SAMN04489725_1512"/>
<dbReference type="EMBL" id="FNOJ01000051">
    <property type="protein sequence ID" value="SDX06859.1"/>
    <property type="molecule type" value="Genomic_DNA"/>
</dbReference>
<keyword evidence="2" id="KW-1185">Reference proteome</keyword>
<dbReference type="RefSeq" id="WP_083341328.1">
    <property type="nucleotide sequence ID" value="NZ_FNOJ01000051.1"/>
</dbReference>